<dbReference type="PANTHER" id="PTHR11767">
    <property type="entry name" value="INWARD RECTIFIER POTASSIUM CHANNEL"/>
    <property type="match status" value="1"/>
</dbReference>
<evidence type="ECO:0000256" key="8">
    <source>
        <dbReference type="ARBA" id="ARBA00023065"/>
    </source>
</evidence>
<proteinExistence type="inferred from homology"/>
<dbReference type="GO" id="GO:0034702">
    <property type="term" value="C:monoatomic ion channel complex"/>
    <property type="evidence" value="ECO:0007669"/>
    <property type="project" value="UniProtKB-KW"/>
</dbReference>
<comment type="similarity">
    <text evidence="12">Belongs to the inward rectifier-type potassium channel (TC 1.A.2.1) family. KCNJ9 subfamily.</text>
</comment>
<comment type="subcellular location">
    <subcellularLocation>
        <location evidence="1 17">Membrane</location>
        <topology evidence="1 17">Multi-pass membrane protein</topology>
    </subcellularLocation>
</comment>
<evidence type="ECO:0000256" key="2">
    <source>
        <dbReference type="ARBA" id="ARBA00022448"/>
    </source>
</evidence>
<dbReference type="GO" id="GO:0005242">
    <property type="term" value="F:inward rectifier potassium channel activity"/>
    <property type="evidence" value="ECO:0007669"/>
    <property type="project" value="InterPro"/>
</dbReference>
<protein>
    <recommendedName>
        <fullName evidence="14">G protein-activated inward rectifier potassium channel 3</fullName>
    </recommendedName>
    <alternativeName>
        <fullName evidence="16">Inward rectifier K(+) channel Kir3.3</fullName>
    </alternativeName>
    <alternativeName>
        <fullName evidence="15">Potassium channel, inwardly rectifying subfamily J member 9</fullName>
    </alternativeName>
</protein>
<dbReference type="Gene3D" id="2.60.40.1400">
    <property type="entry name" value="G protein-activated inward rectifier potassium channel 1"/>
    <property type="match status" value="1"/>
</dbReference>
<evidence type="ECO:0000256" key="10">
    <source>
        <dbReference type="ARBA" id="ARBA00023303"/>
    </source>
</evidence>
<evidence type="ECO:0000313" key="23">
    <source>
        <dbReference type="Proteomes" id="UP000808372"/>
    </source>
</evidence>
<keyword evidence="9 19" id="KW-0472">Membrane</keyword>
<feature type="domain" description="Potassium channel inwardly rectifying Kir N-terminal" evidence="21">
    <location>
        <begin position="1"/>
        <end position="49"/>
    </location>
</feature>
<evidence type="ECO:0000256" key="11">
    <source>
        <dbReference type="ARBA" id="ARBA00034430"/>
    </source>
</evidence>
<keyword evidence="10 17" id="KW-0407">Ion channel</keyword>
<feature type="region of interest" description="Disordered" evidence="18">
    <location>
        <begin position="378"/>
        <end position="414"/>
    </location>
</feature>
<dbReference type="SUPFAM" id="SSF81296">
    <property type="entry name" value="E set domains"/>
    <property type="match status" value="1"/>
</dbReference>
<sequence length="507" mass="56969">MGTARANRYSFAATDEEGLKISTLGLHNGHNSPNSRFHSPSSSQLRSRFVKKNGHCNVVFSNMEEKSQRYLADIFTTCVDIRWRYLLLLFCSTFLSSWMFFGIIFYSVSRAHGDFDEHPGMSSSSGLEGNGLGVGEVEGVQKKWQPCLLHVEGFVGAFLFSVETQTTIGYGWRCVTEECPVAVITVVVQSIVGCIIDSFMLGTIMVKMARPKKRNQTLLFSKNAVISLRDGKLCLMWRVGNLRRSHIVEAHVRAQLIRPYVTAEGEFIPLEQRDLNVGYDEGIDRLFLVSPLVIVHEIDEDSPLYTVSRADLESDDFEIVVILEGMVEATAMTTQARSSYLAKEILWGHRFEPVIFEDRTKYQVDYARFHKTYDVPSTPHCSAKELSETASRPASSASSHSVFPTSPRVTQHLATPHSPSAFCYENEVALSCGEDEDELDRQKGKDREEESRNSVPVDFHNLFQDPATMTSGSNVLCVLDMDNQMDFDILQTTITRDPLTYKSESGI</sequence>
<dbReference type="GO" id="GO:0034765">
    <property type="term" value="P:regulation of monoatomic ion transmembrane transport"/>
    <property type="evidence" value="ECO:0007669"/>
    <property type="project" value="TreeGrafter"/>
</dbReference>
<feature type="region of interest" description="Disordered" evidence="18">
    <location>
        <begin position="434"/>
        <end position="455"/>
    </location>
</feature>
<feature type="domain" description="Inward rectifier potassium channel C-terminal" evidence="22">
    <location>
        <begin position="218"/>
        <end position="389"/>
    </location>
</feature>
<evidence type="ECO:0000256" key="15">
    <source>
        <dbReference type="ARBA" id="ARBA00076077"/>
    </source>
</evidence>
<evidence type="ECO:0000256" key="3">
    <source>
        <dbReference type="ARBA" id="ARBA00022538"/>
    </source>
</evidence>
<feature type="compositionally biased region" description="Basic and acidic residues" evidence="18">
    <location>
        <begin position="440"/>
        <end position="452"/>
    </location>
</feature>
<keyword evidence="6 17" id="KW-0630">Potassium</keyword>
<evidence type="ECO:0000256" key="13">
    <source>
        <dbReference type="ARBA" id="ARBA00062687"/>
    </source>
</evidence>
<dbReference type="Pfam" id="PF01007">
    <property type="entry name" value="IRK"/>
    <property type="match status" value="1"/>
</dbReference>
<keyword evidence="7 19" id="KW-1133">Transmembrane helix</keyword>
<keyword evidence="5 17" id="KW-0851">Voltage-gated channel</keyword>
<accession>A0A8U0U2A5</accession>
<evidence type="ECO:0000256" key="5">
    <source>
        <dbReference type="ARBA" id="ARBA00022882"/>
    </source>
</evidence>
<dbReference type="InterPro" id="IPR014756">
    <property type="entry name" value="Ig_E-set"/>
</dbReference>
<feature type="transmembrane region" description="Helical" evidence="19">
    <location>
        <begin position="85"/>
        <end position="108"/>
    </location>
</feature>
<evidence type="ECO:0000256" key="9">
    <source>
        <dbReference type="ARBA" id="ARBA00023136"/>
    </source>
</evidence>
<evidence type="ECO:0000256" key="16">
    <source>
        <dbReference type="ARBA" id="ARBA00081071"/>
    </source>
</evidence>
<evidence type="ECO:0000256" key="7">
    <source>
        <dbReference type="ARBA" id="ARBA00022989"/>
    </source>
</evidence>
<dbReference type="GO" id="GO:0005886">
    <property type="term" value="C:plasma membrane"/>
    <property type="evidence" value="ECO:0007669"/>
    <property type="project" value="TreeGrafter"/>
</dbReference>
<dbReference type="PRINTS" id="PR01320">
    <property type="entry name" value="KIRCHANNEL"/>
</dbReference>
<comment type="catalytic activity">
    <reaction evidence="11">
        <text>K(+)(in) = K(+)(out)</text>
        <dbReference type="Rhea" id="RHEA:29463"/>
        <dbReference type="ChEBI" id="CHEBI:29103"/>
    </reaction>
</comment>
<evidence type="ECO:0000259" key="22">
    <source>
        <dbReference type="Pfam" id="PF17655"/>
    </source>
</evidence>
<dbReference type="Proteomes" id="UP000808372">
    <property type="component" value="Chromosome 41"/>
</dbReference>
<keyword evidence="2 17" id="KW-0813">Transport</keyword>
<dbReference type="GeneID" id="120033999"/>
<evidence type="ECO:0000313" key="24">
    <source>
        <dbReference type="RefSeq" id="XP_038836326.1"/>
    </source>
</evidence>
<dbReference type="FunFam" id="2.60.40.1400:FF:000001">
    <property type="entry name" value="G protein-activated inward rectifier potassium channel 2"/>
    <property type="match status" value="1"/>
</dbReference>
<evidence type="ECO:0000256" key="4">
    <source>
        <dbReference type="ARBA" id="ARBA00022692"/>
    </source>
</evidence>
<dbReference type="InterPro" id="IPR041647">
    <property type="entry name" value="IRK_C"/>
</dbReference>
<dbReference type="KEGG" id="snh:120033999"/>
<keyword evidence="8 17" id="KW-0406">Ion transport</keyword>
<reference evidence="24" key="1">
    <citation type="submission" date="2025-08" db="UniProtKB">
        <authorList>
            <consortium name="RefSeq"/>
        </authorList>
    </citation>
    <scope>IDENTIFICATION</scope>
    <source>
        <tissue evidence="24">White muscle</tissue>
    </source>
</reference>
<dbReference type="RefSeq" id="XP_038836326.1">
    <property type="nucleotide sequence ID" value="XM_038980398.1"/>
</dbReference>
<organism evidence="23 24">
    <name type="scientific">Salvelinus namaycush</name>
    <name type="common">Lake trout</name>
    <name type="synonym">Salmo namaycush</name>
    <dbReference type="NCBI Taxonomy" id="8040"/>
    <lineage>
        <taxon>Eukaryota</taxon>
        <taxon>Metazoa</taxon>
        <taxon>Chordata</taxon>
        <taxon>Craniata</taxon>
        <taxon>Vertebrata</taxon>
        <taxon>Euteleostomi</taxon>
        <taxon>Actinopterygii</taxon>
        <taxon>Neopterygii</taxon>
        <taxon>Teleostei</taxon>
        <taxon>Protacanthopterygii</taxon>
        <taxon>Salmoniformes</taxon>
        <taxon>Salmonidae</taxon>
        <taxon>Salmoninae</taxon>
        <taxon>Salvelinus</taxon>
    </lineage>
</organism>
<evidence type="ECO:0000259" key="21">
    <source>
        <dbReference type="Pfam" id="PF08466"/>
    </source>
</evidence>
<dbReference type="InterPro" id="IPR013673">
    <property type="entry name" value="K_chnl_inward-rec_Kir_N"/>
</dbReference>
<evidence type="ECO:0000256" key="6">
    <source>
        <dbReference type="ARBA" id="ARBA00022958"/>
    </source>
</evidence>
<evidence type="ECO:0000256" key="17">
    <source>
        <dbReference type="RuleBase" id="RU003822"/>
    </source>
</evidence>
<keyword evidence="4 17" id="KW-0812">Transmembrane</keyword>
<gene>
    <name evidence="24" type="primary">LOC120033999</name>
</gene>
<evidence type="ECO:0000256" key="12">
    <source>
        <dbReference type="ARBA" id="ARBA00061604"/>
    </source>
</evidence>
<dbReference type="GO" id="GO:0007399">
    <property type="term" value="P:nervous system development"/>
    <property type="evidence" value="ECO:0007669"/>
    <property type="project" value="UniProtKB-ARBA"/>
</dbReference>
<evidence type="ECO:0000256" key="14">
    <source>
        <dbReference type="ARBA" id="ARBA00072191"/>
    </source>
</evidence>
<comment type="subunit">
    <text evidence="13">Associates with KCNJ3/GIRK1 to form a G-protein-activated heteromultimer pore-forming unit. Interacts (via PDZ-binding motif) with SNX27 (via PDZ domain); the interaction is required when endocytosed to prevent degradation in lysosomes and promote recycling to the plasma membrane.</text>
</comment>
<dbReference type="FunFam" id="1.10.287.70:FF:000019">
    <property type="entry name" value="G protein-activated inward rectifier potassium channel 1"/>
    <property type="match status" value="1"/>
</dbReference>
<dbReference type="InterPro" id="IPR016449">
    <property type="entry name" value="K_chnl_inward-rec_Kir"/>
</dbReference>
<dbReference type="Pfam" id="PF17655">
    <property type="entry name" value="IRK_C"/>
    <property type="match status" value="1"/>
</dbReference>
<name>A0A8U0U2A5_SALNM</name>
<dbReference type="GO" id="GO:1990573">
    <property type="term" value="P:potassium ion import across plasma membrane"/>
    <property type="evidence" value="ECO:0007669"/>
    <property type="project" value="TreeGrafter"/>
</dbReference>
<keyword evidence="3 17" id="KW-0633">Potassium transport</keyword>
<feature type="domain" description="Potassium channel inwardly rectifying transmembrane" evidence="20">
    <location>
        <begin position="50"/>
        <end position="211"/>
    </location>
</feature>
<evidence type="ECO:0000259" key="20">
    <source>
        <dbReference type="Pfam" id="PF01007"/>
    </source>
</evidence>
<evidence type="ECO:0000256" key="19">
    <source>
        <dbReference type="SAM" id="Phobius"/>
    </source>
</evidence>
<evidence type="ECO:0000256" key="18">
    <source>
        <dbReference type="SAM" id="MobiDB-lite"/>
    </source>
</evidence>
<dbReference type="InterPro" id="IPR040445">
    <property type="entry name" value="Kir_TM"/>
</dbReference>
<dbReference type="AlphaFoldDB" id="A0A8U0U2A5"/>
<keyword evidence="23" id="KW-1185">Reference proteome</keyword>
<evidence type="ECO:0000256" key="1">
    <source>
        <dbReference type="ARBA" id="ARBA00004141"/>
    </source>
</evidence>
<dbReference type="Pfam" id="PF08466">
    <property type="entry name" value="IRK_N"/>
    <property type="match status" value="1"/>
</dbReference>
<dbReference type="PANTHER" id="PTHR11767:SF53">
    <property type="entry name" value="INWARD RECTIFIER POTASSIUM CHANNEL 4"/>
    <property type="match status" value="1"/>
</dbReference>
<dbReference type="Gene3D" id="1.10.287.70">
    <property type="match status" value="1"/>
</dbReference>
<dbReference type="InterPro" id="IPR013518">
    <property type="entry name" value="K_chnl_inward-rec_Kir_cyto"/>
</dbReference>
<feature type="compositionally biased region" description="Low complexity" evidence="18">
    <location>
        <begin position="388"/>
        <end position="407"/>
    </location>
</feature>
<dbReference type="SUPFAM" id="SSF81324">
    <property type="entry name" value="Voltage-gated potassium channels"/>
    <property type="match status" value="1"/>
</dbReference>